<dbReference type="PANTHER" id="PTHR44329:SF214">
    <property type="entry name" value="PROTEIN KINASE DOMAIN-CONTAINING PROTEIN"/>
    <property type="match status" value="1"/>
</dbReference>
<dbReference type="InterPro" id="IPR051681">
    <property type="entry name" value="Ser/Thr_Kinases-Pseudokinases"/>
</dbReference>
<protein>
    <recommendedName>
        <fullName evidence="2">Protein kinase domain-containing protein</fullName>
    </recommendedName>
</protein>
<dbReference type="Proteomes" id="UP000663888">
    <property type="component" value="Unassembled WGS sequence"/>
</dbReference>
<dbReference type="GO" id="GO:0004674">
    <property type="term" value="F:protein serine/threonine kinase activity"/>
    <property type="evidence" value="ECO:0007669"/>
    <property type="project" value="TreeGrafter"/>
</dbReference>
<dbReference type="Gene3D" id="1.10.510.10">
    <property type="entry name" value="Transferase(Phosphotransferase) domain 1"/>
    <property type="match status" value="1"/>
</dbReference>
<feature type="region of interest" description="Disordered" evidence="1">
    <location>
        <begin position="211"/>
        <end position="321"/>
    </location>
</feature>
<feature type="domain" description="Protein kinase" evidence="2">
    <location>
        <begin position="356"/>
        <end position="625"/>
    </location>
</feature>
<evidence type="ECO:0000259" key="2">
    <source>
        <dbReference type="PROSITE" id="PS50011"/>
    </source>
</evidence>
<dbReference type="SMART" id="SM00220">
    <property type="entry name" value="S_TKc"/>
    <property type="match status" value="1"/>
</dbReference>
<dbReference type="AlphaFoldDB" id="A0A8H2XQ82"/>
<accession>A0A8H2XQ82</accession>
<organism evidence="3 4">
    <name type="scientific">Rhizoctonia solani</name>
    <dbReference type="NCBI Taxonomy" id="456999"/>
    <lineage>
        <taxon>Eukaryota</taxon>
        <taxon>Fungi</taxon>
        <taxon>Dikarya</taxon>
        <taxon>Basidiomycota</taxon>
        <taxon>Agaricomycotina</taxon>
        <taxon>Agaricomycetes</taxon>
        <taxon>Cantharellales</taxon>
        <taxon>Ceratobasidiaceae</taxon>
        <taxon>Rhizoctonia</taxon>
    </lineage>
</organism>
<sequence>MSYLEVLVATPVASSKGDAMASDPPVTAVFCPEESEIKKSKITLLRDEISELRKRIQELEGGGDLSSASQQPPSLVSTPSSLIRPPSDSHSINHIDKQWFHVPGSQQLSSALELDGLQTPAFRNPEIRGRALFPDAAPAFNLLDQFMVQQAIRSDASTTGLLASMRNRVDQIEHKSLDDDSPIHRPRVEAPAGLGEYVSGGLNEQIQSTIKDASSGMRQPSEPGLDSTSAKRPRAPSHIANTLMQQSSHKRAKTDFGVGTLGERDPTPISGEAMSGEQQLSSNIGETGQNNHIQHPSTSAVDTTEPRVQTSKAQAPDPPFRNVQCVRSNEMTSSEIFECLIEHGCLDLQASIDPNRFSSCRAAEGGFGDVWKGQLIDGTNIAVKVLRYALVRENGSKNIKRVMREIYNWSKLEHKNVHKLLGITMFQERLGMVSTWMEDGTLQRYLNQHSDINRHALCLQVAEGVAYLHGVNMIHGDLKASNILVAFDGTLKLTDFDHSIIMESSLQFSATSNVGGGTSRWMAPELVVHEVPQEKTKKTDIYALGMTFLEIMTGALPYSECLRDLQVINKLSCKKYPERSFEHFPENEEGDRIWALLTRCWGYNPADRPTADDTIISLLDLKKRW</sequence>
<feature type="compositionally biased region" description="Polar residues" evidence="1">
    <location>
        <begin position="276"/>
        <end position="313"/>
    </location>
</feature>
<evidence type="ECO:0000313" key="4">
    <source>
        <dbReference type="Proteomes" id="UP000663888"/>
    </source>
</evidence>
<dbReference type="PANTHER" id="PTHR44329">
    <property type="entry name" value="SERINE/THREONINE-PROTEIN KINASE TNNI3K-RELATED"/>
    <property type="match status" value="1"/>
</dbReference>
<name>A0A8H2XQ82_9AGAM</name>
<dbReference type="Pfam" id="PF07714">
    <property type="entry name" value="PK_Tyr_Ser-Thr"/>
    <property type="match status" value="1"/>
</dbReference>
<dbReference type="GO" id="GO:0005524">
    <property type="term" value="F:ATP binding"/>
    <property type="evidence" value="ECO:0007669"/>
    <property type="project" value="InterPro"/>
</dbReference>
<dbReference type="PROSITE" id="PS00108">
    <property type="entry name" value="PROTEIN_KINASE_ST"/>
    <property type="match status" value="1"/>
</dbReference>
<dbReference type="InterPro" id="IPR000719">
    <property type="entry name" value="Prot_kinase_dom"/>
</dbReference>
<feature type="region of interest" description="Disordered" evidence="1">
    <location>
        <begin position="60"/>
        <end position="88"/>
    </location>
</feature>
<dbReference type="InterPro" id="IPR008271">
    <property type="entry name" value="Ser/Thr_kinase_AS"/>
</dbReference>
<feature type="compositionally biased region" description="Polar residues" evidence="1">
    <location>
        <begin position="66"/>
        <end position="81"/>
    </location>
</feature>
<evidence type="ECO:0000313" key="3">
    <source>
        <dbReference type="EMBL" id="CAE6432705.1"/>
    </source>
</evidence>
<gene>
    <name evidence="3" type="ORF">RDB_LOCUS37434</name>
</gene>
<dbReference type="EMBL" id="CAJMWX010000820">
    <property type="protein sequence ID" value="CAE6432705.1"/>
    <property type="molecule type" value="Genomic_DNA"/>
</dbReference>
<proteinExistence type="predicted"/>
<dbReference type="InterPro" id="IPR001245">
    <property type="entry name" value="Ser-Thr/Tyr_kinase_cat_dom"/>
</dbReference>
<reference evidence="3" key="1">
    <citation type="submission" date="2021-01" db="EMBL/GenBank/DDBJ databases">
        <authorList>
            <person name="Kaushik A."/>
        </authorList>
    </citation>
    <scope>NUCLEOTIDE SEQUENCE</scope>
    <source>
        <strain evidence="3">AG4-R118</strain>
    </source>
</reference>
<dbReference type="InterPro" id="IPR011009">
    <property type="entry name" value="Kinase-like_dom_sf"/>
</dbReference>
<comment type="caution">
    <text evidence="3">The sequence shown here is derived from an EMBL/GenBank/DDBJ whole genome shotgun (WGS) entry which is preliminary data.</text>
</comment>
<dbReference type="PROSITE" id="PS50011">
    <property type="entry name" value="PROTEIN_KINASE_DOM"/>
    <property type="match status" value="1"/>
</dbReference>
<evidence type="ECO:0000256" key="1">
    <source>
        <dbReference type="SAM" id="MobiDB-lite"/>
    </source>
</evidence>
<dbReference type="SUPFAM" id="SSF56112">
    <property type="entry name" value="Protein kinase-like (PK-like)"/>
    <property type="match status" value="1"/>
</dbReference>